<evidence type="ECO:0000313" key="2">
    <source>
        <dbReference type="Proteomes" id="UP000238095"/>
    </source>
</evidence>
<proteinExistence type="predicted"/>
<organism evidence="1 2">
    <name type="scientific">Pseudomonas syringae</name>
    <dbReference type="NCBI Taxonomy" id="317"/>
    <lineage>
        <taxon>Bacteria</taxon>
        <taxon>Pseudomonadati</taxon>
        <taxon>Pseudomonadota</taxon>
        <taxon>Gammaproteobacteria</taxon>
        <taxon>Pseudomonadales</taxon>
        <taxon>Pseudomonadaceae</taxon>
        <taxon>Pseudomonas</taxon>
    </lineage>
</organism>
<dbReference type="AlphaFoldDB" id="A0A2K4X366"/>
<geneLocation type="plasmid" evidence="1">
    <name>PP1</name>
</geneLocation>
<name>A0A2K4X366_PSESX</name>
<evidence type="ECO:0000313" key="1">
    <source>
        <dbReference type="EMBL" id="SOS42710.1"/>
    </source>
</evidence>
<protein>
    <submittedName>
        <fullName evidence="1">Uncharacterized protein</fullName>
    </submittedName>
</protein>
<dbReference type="EMBL" id="LT963410">
    <property type="protein sequence ID" value="SOS42710.1"/>
    <property type="molecule type" value="Genomic_DNA"/>
</dbReference>
<keyword evidence="1" id="KW-0614">Plasmid</keyword>
<sequence>MPSNQRIEPIAGLYTVLNNLFDQVLFELAIFAIKVIAFVARQHTGGVIYISPYMFAWRRQVILVIDVFLKRFQMLFRL</sequence>
<dbReference type="Proteomes" id="UP000238095">
    <property type="component" value="Plasmid PP1"/>
</dbReference>
<gene>
    <name evidence="1" type="ORF">CFBP3840_P100047</name>
</gene>
<accession>A0A2K4X366</accession>
<reference evidence="1 2" key="1">
    <citation type="submission" date="2017-11" db="EMBL/GenBank/DDBJ databases">
        <authorList>
            <person name="Han C.G."/>
        </authorList>
    </citation>
    <scope>NUCLEOTIDE SEQUENCE [LARGE SCALE GENOMIC DNA]</scope>
    <source>
        <strain evidence="1">CFBP3840</strain>
        <plasmid evidence="2">Plasmid pp1</plasmid>
    </source>
</reference>